<feature type="transmembrane region" description="Helical" evidence="7">
    <location>
        <begin position="430"/>
        <end position="447"/>
    </location>
</feature>
<evidence type="ECO:0000256" key="7">
    <source>
        <dbReference type="SAM" id="Phobius"/>
    </source>
</evidence>
<keyword evidence="2" id="KW-0813">Transport</keyword>
<feature type="transmembrane region" description="Helical" evidence="7">
    <location>
        <begin position="65"/>
        <end position="85"/>
    </location>
</feature>
<gene>
    <name evidence="9" type="ORF">SAMN05216276_101028</name>
</gene>
<feature type="domain" description="Major facilitator superfamily (MFS) profile" evidence="8">
    <location>
        <begin position="65"/>
        <end position="456"/>
    </location>
</feature>
<feature type="transmembrane region" description="Helical" evidence="7">
    <location>
        <begin position="137"/>
        <end position="155"/>
    </location>
</feature>
<dbReference type="InterPro" id="IPR050171">
    <property type="entry name" value="MFS_Transporters"/>
</dbReference>
<organism evidence="9 10">
    <name type="scientific">Streptosporangium subroseum</name>
    <dbReference type="NCBI Taxonomy" id="106412"/>
    <lineage>
        <taxon>Bacteria</taxon>
        <taxon>Bacillati</taxon>
        <taxon>Actinomycetota</taxon>
        <taxon>Actinomycetes</taxon>
        <taxon>Streptosporangiales</taxon>
        <taxon>Streptosporangiaceae</taxon>
        <taxon>Streptosporangium</taxon>
    </lineage>
</organism>
<dbReference type="InterPro" id="IPR020846">
    <property type="entry name" value="MFS_dom"/>
</dbReference>
<evidence type="ECO:0000259" key="8">
    <source>
        <dbReference type="PROSITE" id="PS50850"/>
    </source>
</evidence>
<proteinExistence type="predicted"/>
<dbReference type="Pfam" id="PF07690">
    <property type="entry name" value="MFS_1"/>
    <property type="match status" value="1"/>
</dbReference>
<keyword evidence="6 7" id="KW-0472">Membrane</keyword>
<evidence type="ECO:0000256" key="3">
    <source>
        <dbReference type="ARBA" id="ARBA00022475"/>
    </source>
</evidence>
<feature type="transmembrane region" description="Helical" evidence="7">
    <location>
        <begin position="105"/>
        <end position="125"/>
    </location>
</feature>
<reference evidence="9 10" key="1">
    <citation type="submission" date="2017-06" db="EMBL/GenBank/DDBJ databases">
        <authorList>
            <person name="Kim H.J."/>
            <person name="Triplett B.A."/>
        </authorList>
    </citation>
    <scope>NUCLEOTIDE SEQUENCE [LARGE SCALE GENOMIC DNA]</scope>
    <source>
        <strain evidence="9 10">CGMCC 4.2132</strain>
    </source>
</reference>
<name>A0A239ETJ0_9ACTN</name>
<keyword evidence="10" id="KW-1185">Reference proteome</keyword>
<protein>
    <submittedName>
        <fullName evidence="9">Predicted arabinose efflux permease, MFS family</fullName>
    </submittedName>
</protein>
<dbReference type="SUPFAM" id="SSF103473">
    <property type="entry name" value="MFS general substrate transporter"/>
    <property type="match status" value="1"/>
</dbReference>
<accession>A0A239ETJ0</accession>
<feature type="transmembrane region" description="Helical" evidence="7">
    <location>
        <begin position="223"/>
        <end position="242"/>
    </location>
</feature>
<feature type="transmembrane region" description="Helical" evidence="7">
    <location>
        <begin position="161"/>
        <end position="184"/>
    </location>
</feature>
<keyword evidence="3" id="KW-1003">Cell membrane</keyword>
<feature type="transmembrane region" description="Helical" evidence="7">
    <location>
        <begin position="270"/>
        <end position="290"/>
    </location>
</feature>
<dbReference type="InterPro" id="IPR011701">
    <property type="entry name" value="MFS"/>
</dbReference>
<dbReference type="PANTHER" id="PTHR23517:SF13">
    <property type="entry name" value="MAJOR FACILITATOR SUPERFAMILY MFS_1"/>
    <property type="match status" value="1"/>
</dbReference>
<dbReference type="PANTHER" id="PTHR23517">
    <property type="entry name" value="RESISTANCE PROTEIN MDTM, PUTATIVE-RELATED-RELATED"/>
    <property type="match status" value="1"/>
</dbReference>
<feature type="transmembrane region" description="Helical" evidence="7">
    <location>
        <begin position="394"/>
        <end position="418"/>
    </location>
</feature>
<dbReference type="GO" id="GO:0022857">
    <property type="term" value="F:transmembrane transporter activity"/>
    <property type="evidence" value="ECO:0007669"/>
    <property type="project" value="InterPro"/>
</dbReference>
<evidence type="ECO:0000256" key="6">
    <source>
        <dbReference type="ARBA" id="ARBA00023136"/>
    </source>
</evidence>
<dbReference type="EMBL" id="FZOD01000010">
    <property type="protein sequence ID" value="SNS47192.1"/>
    <property type="molecule type" value="Genomic_DNA"/>
</dbReference>
<dbReference type="InterPro" id="IPR036259">
    <property type="entry name" value="MFS_trans_sf"/>
</dbReference>
<dbReference type="Proteomes" id="UP000198282">
    <property type="component" value="Unassembled WGS sequence"/>
</dbReference>
<keyword evidence="5 7" id="KW-1133">Transmembrane helix</keyword>
<comment type="subcellular location">
    <subcellularLocation>
        <location evidence="1">Cell membrane</location>
        <topology evidence="1">Multi-pass membrane protein</topology>
    </subcellularLocation>
</comment>
<evidence type="ECO:0000256" key="5">
    <source>
        <dbReference type="ARBA" id="ARBA00022989"/>
    </source>
</evidence>
<evidence type="ECO:0000313" key="9">
    <source>
        <dbReference type="EMBL" id="SNS47192.1"/>
    </source>
</evidence>
<feature type="transmembrane region" description="Helical" evidence="7">
    <location>
        <begin position="360"/>
        <end position="382"/>
    </location>
</feature>
<feature type="transmembrane region" description="Helical" evidence="7">
    <location>
        <begin position="305"/>
        <end position="325"/>
    </location>
</feature>
<sequence length="461" mass="46952">MWAPMATACHRAVEPAALGDPSRLTNSDRPVYCEARTRQMGLVATLGVVVSGSVRHAVHRRDRDLIGPTAALGLMASIVVSFLAASSAPTPLYATYQAEWGYTPITTTVVFGVYAVAVLVSLLIFGRISDHLGRRPVLLAALAVQAVAMLVFATADGVTALLVARVVQGLSTGVAVGAVGAGMLDIDRARGTVANSVAPGIGTATGALASALIVQYLPAPAHLIYLLLLAVFVLQAVGVTLMRETASPKPGALASLVPEIVLPRQVRRPVLIAAPVLFAVWSLAGFYGSLGPALTGTLVHSHSAVYGGLSLFILAGVAAVSVLLLRNAPTRTVLYAGALALIIGVGVTLVSIGVSSAAGFFVGSAISGVGFGSGFQGGIRLVMPLARPHERAGVLSLLYVVSYLGMGLPAVIAGVLVVHLDGLLGTAREYGIAVILLAGVALIGLLTNRQASSPVPATANP</sequence>
<dbReference type="AlphaFoldDB" id="A0A239ETJ0"/>
<evidence type="ECO:0000313" key="10">
    <source>
        <dbReference type="Proteomes" id="UP000198282"/>
    </source>
</evidence>
<evidence type="ECO:0000256" key="4">
    <source>
        <dbReference type="ARBA" id="ARBA00022692"/>
    </source>
</evidence>
<feature type="transmembrane region" description="Helical" evidence="7">
    <location>
        <begin position="332"/>
        <end position="354"/>
    </location>
</feature>
<dbReference type="Gene3D" id="1.20.1250.20">
    <property type="entry name" value="MFS general substrate transporter like domains"/>
    <property type="match status" value="1"/>
</dbReference>
<keyword evidence="4 7" id="KW-0812">Transmembrane</keyword>
<evidence type="ECO:0000256" key="2">
    <source>
        <dbReference type="ARBA" id="ARBA00022448"/>
    </source>
</evidence>
<dbReference type="PROSITE" id="PS50850">
    <property type="entry name" value="MFS"/>
    <property type="match status" value="1"/>
</dbReference>
<feature type="transmembrane region" description="Helical" evidence="7">
    <location>
        <begin position="196"/>
        <end position="217"/>
    </location>
</feature>
<dbReference type="GO" id="GO:0005886">
    <property type="term" value="C:plasma membrane"/>
    <property type="evidence" value="ECO:0007669"/>
    <property type="project" value="UniProtKB-SubCell"/>
</dbReference>
<evidence type="ECO:0000256" key="1">
    <source>
        <dbReference type="ARBA" id="ARBA00004651"/>
    </source>
</evidence>